<dbReference type="Pfam" id="PF04371">
    <property type="entry name" value="PAD_porph"/>
    <property type="match status" value="1"/>
</dbReference>
<dbReference type="AlphaFoldDB" id="A0A1E8F8W9"/>
<reference evidence="2 3" key="1">
    <citation type="submission" date="2016-09" db="EMBL/GenBank/DDBJ databases">
        <title>Alteromonas lipolytica, a new species isolated from sea water.</title>
        <authorList>
            <person name="Wu Y.-H."/>
            <person name="Cheng H."/>
            <person name="Xu X.-W."/>
        </authorList>
    </citation>
    <scope>NUCLEOTIDE SEQUENCE [LARGE SCALE GENOMIC DNA]</scope>
    <source>
        <strain evidence="2 3">JW12</strain>
    </source>
</reference>
<proteinExistence type="predicted"/>
<dbReference type="STRING" id="1856405.BFC17_07240"/>
<dbReference type="GO" id="GO:0047632">
    <property type="term" value="F:agmatine deiminase activity"/>
    <property type="evidence" value="ECO:0007669"/>
    <property type="project" value="TreeGrafter"/>
</dbReference>
<dbReference type="SUPFAM" id="SSF55909">
    <property type="entry name" value="Pentein"/>
    <property type="match status" value="1"/>
</dbReference>
<sequence>MTTSLIPEWKASEAIILAWPHQDTDWAPWLEDVRQTYLSIIRVINASQTGVILLCREDDMADVESRLLSDAKVMLIQADYNDTWARDFAFLSCGSTDAPFPVEFSFNGWGNKFDASKDNEVNKRYLAPLCREPLRTSSIVAEGGALEIDDKGNLLSTASCLFNPERNGDMQADAYQQEFTTYLGCSTFTIFEHGHLEGDDTDGHIDTLVRFTPTAGLVIQAAENRPDDSHYEGLAALVQECAAAFPDHELYLLPLPAMFNEDGDRLPASYANYLICNHTVLLPVYGQPEDSDAVAVMQQAFPHHDIVPVNCATLVQQFGSLHCISMQVPCNTLTTDVIHQLNSGVTRYV</sequence>
<keyword evidence="1" id="KW-0378">Hydrolase</keyword>
<organism evidence="2 3">
    <name type="scientific">Alteromonas lipolytica</name>
    <dbReference type="NCBI Taxonomy" id="1856405"/>
    <lineage>
        <taxon>Bacteria</taxon>
        <taxon>Pseudomonadati</taxon>
        <taxon>Pseudomonadota</taxon>
        <taxon>Gammaproteobacteria</taxon>
        <taxon>Alteromonadales</taxon>
        <taxon>Alteromonadaceae</taxon>
        <taxon>Alteromonas/Salinimonas group</taxon>
        <taxon>Alteromonas</taxon>
    </lineage>
</organism>
<gene>
    <name evidence="2" type="ORF">BFC17_07240</name>
</gene>
<dbReference type="PANTHER" id="PTHR31377:SF0">
    <property type="entry name" value="AGMATINE DEIMINASE-RELATED"/>
    <property type="match status" value="1"/>
</dbReference>
<evidence type="ECO:0000313" key="3">
    <source>
        <dbReference type="Proteomes" id="UP000176037"/>
    </source>
</evidence>
<dbReference type="RefSeq" id="WP_070178483.1">
    <property type="nucleotide sequence ID" value="NZ_BMJR01000014.1"/>
</dbReference>
<evidence type="ECO:0000313" key="2">
    <source>
        <dbReference type="EMBL" id="OFI32369.1"/>
    </source>
</evidence>
<protein>
    <submittedName>
        <fullName evidence="2">Peptidyl-arginine deiminase</fullName>
    </submittedName>
</protein>
<dbReference type="EMBL" id="MJIC01000019">
    <property type="protein sequence ID" value="OFI32369.1"/>
    <property type="molecule type" value="Genomic_DNA"/>
</dbReference>
<dbReference type="Proteomes" id="UP000176037">
    <property type="component" value="Unassembled WGS sequence"/>
</dbReference>
<name>A0A1E8F8W9_9ALTE</name>
<keyword evidence="3" id="KW-1185">Reference proteome</keyword>
<dbReference type="OrthoDB" id="9808013at2"/>
<dbReference type="PANTHER" id="PTHR31377">
    <property type="entry name" value="AGMATINE DEIMINASE-RELATED"/>
    <property type="match status" value="1"/>
</dbReference>
<accession>A0A1E8F8W9</accession>
<comment type="caution">
    <text evidence="2">The sequence shown here is derived from an EMBL/GenBank/DDBJ whole genome shotgun (WGS) entry which is preliminary data.</text>
</comment>
<dbReference type="GO" id="GO:0009446">
    <property type="term" value="P:putrescine biosynthetic process"/>
    <property type="evidence" value="ECO:0007669"/>
    <property type="project" value="InterPro"/>
</dbReference>
<dbReference type="Gene3D" id="3.75.10.10">
    <property type="entry name" value="L-arginine/glycine Amidinotransferase, Chain A"/>
    <property type="match status" value="1"/>
</dbReference>
<dbReference type="InterPro" id="IPR007466">
    <property type="entry name" value="Peptidyl-Arg-deiminase_porph"/>
</dbReference>
<evidence type="ECO:0000256" key="1">
    <source>
        <dbReference type="ARBA" id="ARBA00022801"/>
    </source>
</evidence>
<dbReference type="GO" id="GO:0004668">
    <property type="term" value="F:protein-arginine deiminase activity"/>
    <property type="evidence" value="ECO:0007669"/>
    <property type="project" value="InterPro"/>
</dbReference>